<sequence>MDNVEAALHKKRRLQGSCDACKKRKVKCRDGHVLSELKETDPQLQGDSKTMPGNVCSNCISLEIECTHVMAMSGKKRGPPKGTPRGQKTLKSLVRSILSTTKPYEIPEDTKSVREILVDLAQRIVTLEKALEETTRAQFQLAPRTPSTPSTVCPAPQSSTRASVSSPSSPVDADDPVADLVSDFVKQLQLDHNETRHFGGVKLVTNVLGEVLDAKPASAATPRTPQRRTMTRRPEFWKAHSWQIGNQDPDPHYIFPPDDLMWNLFDLYFTEIHPYSPVLHQGIFRKAVSNGLHHRDHHFAAVVLVVCASASRHSNDPRVFEDNSRFALSAGWKWFRQIRLIRSNFASPPSVYELQLYCIATFFLQKTSTPEVCWVMLGVGVRLAQDLGIHRKPPTDSKPTIESQLWNRAFWCLVVIDVVGNPDRAPCISYDLPLPIDCDDEYWEVEDPERAFKQPEGRPSSMSYWIAFLKLMDIVGFAQRTIYAVRKTDMVTRMGMSGPEWNERIVSEIDVALSAWVDSVPDHLKWTPNKPSKQSIILHATYYWVQMVVHRPFLNLSPRTGLRFSSLTICANAARSVIHIVEVDSSVTGFPTVLIILFLKAWRGRHNGKSERELGDVHKCLEMTRRYESTSQVAGRCCDILKELLLICNASPHPPSSSPSPSLKRSNTQIHDDSAEAEEESNGGFRTHAKPPRQIAGAKRVSQLDFSLPTGTSPSLHETFPVRPSVGLRPDDAVELDLFAQFAGENVGVDTSPVQESTYISRTMAESLSSAFGNMGGFRSFGVPVREGFLNSFSLNLKVLRYSSVGKGNRRMV</sequence>
<dbReference type="SMART" id="SM00906">
    <property type="entry name" value="Fungal_trans"/>
    <property type="match status" value="1"/>
</dbReference>
<feature type="region of interest" description="Disordered" evidence="3">
    <location>
        <begin position="652"/>
        <end position="698"/>
    </location>
</feature>
<proteinExistence type="predicted"/>
<protein>
    <submittedName>
        <fullName evidence="5">Gypsy retrotransposon integrase-like protein 1</fullName>
    </submittedName>
</protein>
<evidence type="ECO:0000256" key="2">
    <source>
        <dbReference type="ARBA" id="ARBA00023242"/>
    </source>
</evidence>
<dbReference type="PROSITE" id="PS50048">
    <property type="entry name" value="ZN2_CY6_FUNGAL_2"/>
    <property type="match status" value="1"/>
</dbReference>
<organism evidence="5 6">
    <name type="scientific">Marasmius crinis-equi</name>
    <dbReference type="NCBI Taxonomy" id="585013"/>
    <lineage>
        <taxon>Eukaryota</taxon>
        <taxon>Fungi</taxon>
        <taxon>Dikarya</taxon>
        <taxon>Basidiomycota</taxon>
        <taxon>Agaricomycotina</taxon>
        <taxon>Agaricomycetes</taxon>
        <taxon>Agaricomycetidae</taxon>
        <taxon>Agaricales</taxon>
        <taxon>Marasmiineae</taxon>
        <taxon>Marasmiaceae</taxon>
        <taxon>Marasmius</taxon>
    </lineage>
</organism>
<gene>
    <name evidence="5" type="primary">GIN1_19</name>
    <name evidence="5" type="ORF">V5O48_012902</name>
</gene>
<evidence type="ECO:0000256" key="1">
    <source>
        <dbReference type="ARBA" id="ARBA00022723"/>
    </source>
</evidence>
<dbReference type="InterPro" id="IPR001138">
    <property type="entry name" value="Zn2Cys6_DnaBD"/>
</dbReference>
<dbReference type="PANTHER" id="PTHR46910:SF38">
    <property type="entry name" value="ZN(2)-C6 FUNGAL-TYPE DOMAIN-CONTAINING PROTEIN"/>
    <property type="match status" value="1"/>
</dbReference>
<keyword evidence="2" id="KW-0539">Nucleus</keyword>
<dbReference type="EMBL" id="JBAHYK010001199">
    <property type="protein sequence ID" value="KAL0569068.1"/>
    <property type="molecule type" value="Genomic_DNA"/>
</dbReference>
<dbReference type="Gene3D" id="4.10.240.10">
    <property type="entry name" value="Zn(2)-C6 fungal-type DNA-binding domain"/>
    <property type="match status" value="1"/>
</dbReference>
<dbReference type="CDD" id="cd12148">
    <property type="entry name" value="fungal_TF_MHR"/>
    <property type="match status" value="1"/>
</dbReference>
<keyword evidence="6" id="KW-1185">Reference proteome</keyword>
<comment type="caution">
    <text evidence="5">The sequence shown here is derived from an EMBL/GenBank/DDBJ whole genome shotgun (WGS) entry which is preliminary data.</text>
</comment>
<evidence type="ECO:0000313" key="6">
    <source>
        <dbReference type="Proteomes" id="UP001465976"/>
    </source>
</evidence>
<evidence type="ECO:0000259" key="4">
    <source>
        <dbReference type="PROSITE" id="PS50048"/>
    </source>
</evidence>
<reference evidence="5 6" key="1">
    <citation type="submission" date="2024-02" db="EMBL/GenBank/DDBJ databases">
        <title>A draft genome for the cacao thread blight pathogen Marasmius crinis-equi.</title>
        <authorList>
            <person name="Cohen S.P."/>
            <person name="Baruah I.K."/>
            <person name="Amoako-Attah I."/>
            <person name="Bukari Y."/>
            <person name="Meinhardt L.W."/>
            <person name="Bailey B.A."/>
        </authorList>
    </citation>
    <scope>NUCLEOTIDE SEQUENCE [LARGE SCALE GENOMIC DNA]</scope>
    <source>
        <strain evidence="5 6">GH-76</strain>
    </source>
</reference>
<dbReference type="PANTHER" id="PTHR46910">
    <property type="entry name" value="TRANSCRIPTION FACTOR PDR1"/>
    <property type="match status" value="1"/>
</dbReference>
<dbReference type="CDD" id="cd00067">
    <property type="entry name" value="GAL4"/>
    <property type="match status" value="1"/>
</dbReference>
<keyword evidence="1" id="KW-0479">Metal-binding</keyword>
<evidence type="ECO:0000256" key="3">
    <source>
        <dbReference type="SAM" id="MobiDB-lite"/>
    </source>
</evidence>
<feature type="domain" description="Zn(2)-C6 fungal-type" evidence="4">
    <location>
        <begin position="17"/>
        <end position="68"/>
    </location>
</feature>
<feature type="region of interest" description="Disordered" evidence="3">
    <location>
        <begin position="137"/>
        <end position="173"/>
    </location>
</feature>
<dbReference type="InterPro" id="IPR007219">
    <property type="entry name" value="XnlR_reg_dom"/>
</dbReference>
<name>A0ABR3F1I5_9AGAR</name>
<dbReference type="SUPFAM" id="SSF57701">
    <property type="entry name" value="Zn2/Cys6 DNA-binding domain"/>
    <property type="match status" value="1"/>
</dbReference>
<dbReference type="Proteomes" id="UP001465976">
    <property type="component" value="Unassembled WGS sequence"/>
</dbReference>
<feature type="compositionally biased region" description="Low complexity" evidence="3">
    <location>
        <begin position="155"/>
        <end position="171"/>
    </location>
</feature>
<dbReference type="InterPro" id="IPR036864">
    <property type="entry name" value="Zn2-C6_fun-type_DNA-bd_sf"/>
</dbReference>
<accession>A0ABR3F1I5</accession>
<dbReference type="SMART" id="SM00066">
    <property type="entry name" value="GAL4"/>
    <property type="match status" value="1"/>
</dbReference>
<dbReference type="Pfam" id="PF04082">
    <property type="entry name" value="Fungal_trans"/>
    <property type="match status" value="1"/>
</dbReference>
<dbReference type="InterPro" id="IPR050987">
    <property type="entry name" value="AtrR-like"/>
</dbReference>
<evidence type="ECO:0000313" key="5">
    <source>
        <dbReference type="EMBL" id="KAL0569068.1"/>
    </source>
</evidence>